<evidence type="ECO:0008006" key="4">
    <source>
        <dbReference type="Google" id="ProtNLM"/>
    </source>
</evidence>
<comment type="caution">
    <text evidence="2">The sequence shown here is derived from an EMBL/GenBank/DDBJ whole genome shotgun (WGS) entry which is preliminary data.</text>
</comment>
<sequence length="90" mass="10207">MLNHFFCIGFDSLVLLVASLNTLSVQCRDALEDSLSNLAFAFGPSLKKRVLIDRMTRVCCEQLFFKFTDPKVLFSSLLFSSLHHLYSISV</sequence>
<keyword evidence="1" id="KW-0732">Signal</keyword>
<feature type="chain" id="PRO_5042880299" description="Secreted protein" evidence="1">
    <location>
        <begin position="20"/>
        <end position="90"/>
    </location>
</feature>
<protein>
    <recommendedName>
        <fullName evidence="4">Secreted protein</fullName>
    </recommendedName>
</protein>
<gene>
    <name evidence="2" type="ORF">VNO78_22380</name>
</gene>
<accession>A0AAN9XJ10</accession>
<dbReference type="AlphaFoldDB" id="A0AAN9XJ10"/>
<feature type="signal peptide" evidence="1">
    <location>
        <begin position="1"/>
        <end position="19"/>
    </location>
</feature>
<organism evidence="2 3">
    <name type="scientific">Psophocarpus tetragonolobus</name>
    <name type="common">Winged bean</name>
    <name type="synonym">Dolichos tetragonolobus</name>
    <dbReference type="NCBI Taxonomy" id="3891"/>
    <lineage>
        <taxon>Eukaryota</taxon>
        <taxon>Viridiplantae</taxon>
        <taxon>Streptophyta</taxon>
        <taxon>Embryophyta</taxon>
        <taxon>Tracheophyta</taxon>
        <taxon>Spermatophyta</taxon>
        <taxon>Magnoliopsida</taxon>
        <taxon>eudicotyledons</taxon>
        <taxon>Gunneridae</taxon>
        <taxon>Pentapetalae</taxon>
        <taxon>rosids</taxon>
        <taxon>fabids</taxon>
        <taxon>Fabales</taxon>
        <taxon>Fabaceae</taxon>
        <taxon>Papilionoideae</taxon>
        <taxon>50 kb inversion clade</taxon>
        <taxon>NPAAA clade</taxon>
        <taxon>indigoferoid/millettioid clade</taxon>
        <taxon>Phaseoleae</taxon>
        <taxon>Psophocarpus</taxon>
    </lineage>
</organism>
<reference evidence="2 3" key="1">
    <citation type="submission" date="2024-01" db="EMBL/GenBank/DDBJ databases">
        <title>The genomes of 5 underutilized Papilionoideae crops provide insights into root nodulation and disease resistanc.</title>
        <authorList>
            <person name="Jiang F."/>
        </authorList>
    </citation>
    <scope>NUCLEOTIDE SEQUENCE [LARGE SCALE GENOMIC DNA]</scope>
    <source>
        <strain evidence="2">DUOXIRENSHENG_FW03</strain>
        <tissue evidence="2">Leaves</tissue>
    </source>
</reference>
<evidence type="ECO:0000313" key="3">
    <source>
        <dbReference type="Proteomes" id="UP001386955"/>
    </source>
</evidence>
<evidence type="ECO:0000256" key="1">
    <source>
        <dbReference type="SAM" id="SignalP"/>
    </source>
</evidence>
<evidence type="ECO:0000313" key="2">
    <source>
        <dbReference type="EMBL" id="KAK7393816.1"/>
    </source>
</evidence>
<dbReference type="Proteomes" id="UP001386955">
    <property type="component" value="Unassembled WGS sequence"/>
</dbReference>
<keyword evidence="3" id="KW-1185">Reference proteome</keyword>
<name>A0AAN9XJ10_PSOTE</name>
<proteinExistence type="predicted"/>
<dbReference type="EMBL" id="JAYMYS010000005">
    <property type="protein sequence ID" value="KAK7393816.1"/>
    <property type="molecule type" value="Genomic_DNA"/>
</dbReference>